<dbReference type="CDD" id="cd06577">
    <property type="entry name" value="PASTA_pknB"/>
    <property type="match status" value="3"/>
</dbReference>
<dbReference type="CDD" id="cd14014">
    <property type="entry name" value="STKc_PknB_like"/>
    <property type="match status" value="1"/>
</dbReference>
<reference evidence="13 14" key="1">
    <citation type="submission" date="2016-11" db="EMBL/GenBank/DDBJ databases">
        <authorList>
            <person name="Jaros S."/>
            <person name="Januszkiewicz K."/>
            <person name="Wedrychowicz H."/>
        </authorList>
    </citation>
    <scope>NUCLEOTIDE SEQUENCE [LARGE SCALE GENOMIC DNA]</scope>
    <source>
        <strain evidence="13 14">DSM 15212</strain>
    </source>
</reference>
<dbReference type="Pfam" id="PF03793">
    <property type="entry name" value="PASTA"/>
    <property type="match status" value="3"/>
</dbReference>
<keyword evidence="4 9" id="KW-0547">Nucleotide-binding</keyword>
<dbReference type="PROSITE" id="PS50011">
    <property type="entry name" value="PROTEIN_KINASE_DOM"/>
    <property type="match status" value="1"/>
</dbReference>
<feature type="domain" description="PASTA" evidence="12">
    <location>
        <begin position="479"/>
        <end position="546"/>
    </location>
</feature>
<evidence type="ECO:0000313" key="13">
    <source>
        <dbReference type="EMBL" id="SHJ95216.1"/>
    </source>
</evidence>
<evidence type="ECO:0000256" key="8">
    <source>
        <dbReference type="ARBA" id="ARBA00048679"/>
    </source>
</evidence>
<evidence type="ECO:0000256" key="1">
    <source>
        <dbReference type="ARBA" id="ARBA00012513"/>
    </source>
</evidence>
<protein>
    <recommendedName>
        <fullName evidence="1">non-specific serine/threonine protein kinase</fullName>
        <ecNumber evidence="1">2.7.11.1</ecNumber>
    </recommendedName>
</protein>
<sequence length="634" mass="71593">MIGKILGKRYEIIEKIGGGGMALVYKAKCHLLNRFVAVKILRPEFISDEDFINKFEKESQAAASLSHPNIVNIYDVGTDNDIHYIVMEYVNGKTLKKYIKEKGFLKNDEFINISKQIALALQHAHNNHIVHRDIKPHNILITEDGRVKVTDFGIARAITSSTITNTGNVIGSVHYFSPEQARGGFVDEKSDIYSLGVTMYEMITGRVPFSGSTPITVALKHLKEEVLPPSMINVDISNGVENIILKCLKKDKNKRYDNANEVYNDLDKSQKDPDHSIDFIDDDESPTRIMPAINDIEDIEDYEKEEKKTSKLTITIGILSALIVSIIFVSAIFLNFFKDKFIIKEVQIPDLTNQSQEIAKNKLNDLGLKVMVEKQLYDDKIPKGFIISQNPAAGKSVKEGYTVRVVVSKGERTVYVPEIIHKEIDEARVELDNNDLILGNIEYEYNDLPIGIIIQQEPKAGTEIKEGASVNIIVSQGREIKTFLMPNMVGKNIKDAKETAKDLGIILKNINYEFSDEYEKDLVISQNISPGTEIKENSVFNVVVSKGPEKIEQPPEEQELPLVMNDFIIPLNFDKEQEVVKVIKTENGVSTTVHEKIHDKSEEKLRLTISGRGLVKIDIYFGEDLKYSKEMLFE</sequence>
<dbReference type="SMART" id="SM00220">
    <property type="entry name" value="S_TKc"/>
    <property type="match status" value="1"/>
</dbReference>
<dbReference type="AlphaFoldDB" id="A0A1M6NHV5"/>
<dbReference type="GO" id="GO:0004674">
    <property type="term" value="F:protein serine/threonine kinase activity"/>
    <property type="evidence" value="ECO:0007669"/>
    <property type="project" value="UniProtKB-KW"/>
</dbReference>
<dbReference type="FunFam" id="1.10.510.10:FF:000021">
    <property type="entry name" value="Serine/threonine protein kinase"/>
    <property type="match status" value="1"/>
</dbReference>
<feature type="domain" description="PASTA" evidence="12">
    <location>
        <begin position="410"/>
        <end position="476"/>
    </location>
</feature>
<comment type="catalytic activity">
    <reaction evidence="7">
        <text>L-threonyl-[protein] + ATP = O-phospho-L-threonyl-[protein] + ADP + H(+)</text>
        <dbReference type="Rhea" id="RHEA:46608"/>
        <dbReference type="Rhea" id="RHEA-COMP:11060"/>
        <dbReference type="Rhea" id="RHEA-COMP:11605"/>
        <dbReference type="ChEBI" id="CHEBI:15378"/>
        <dbReference type="ChEBI" id="CHEBI:30013"/>
        <dbReference type="ChEBI" id="CHEBI:30616"/>
        <dbReference type="ChEBI" id="CHEBI:61977"/>
        <dbReference type="ChEBI" id="CHEBI:456216"/>
        <dbReference type="EC" id="2.7.11.1"/>
    </reaction>
</comment>
<dbReference type="OrthoDB" id="9788659at2"/>
<evidence type="ECO:0000259" key="11">
    <source>
        <dbReference type="PROSITE" id="PS50011"/>
    </source>
</evidence>
<keyword evidence="10" id="KW-0812">Transmembrane</keyword>
<dbReference type="InterPro" id="IPR011009">
    <property type="entry name" value="Kinase-like_dom_sf"/>
</dbReference>
<comment type="catalytic activity">
    <reaction evidence="8">
        <text>L-seryl-[protein] + ATP = O-phospho-L-seryl-[protein] + ADP + H(+)</text>
        <dbReference type="Rhea" id="RHEA:17989"/>
        <dbReference type="Rhea" id="RHEA-COMP:9863"/>
        <dbReference type="Rhea" id="RHEA-COMP:11604"/>
        <dbReference type="ChEBI" id="CHEBI:15378"/>
        <dbReference type="ChEBI" id="CHEBI:29999"/>
        <dbReference type="ChEBI" id="CHEBI:30616"/>
        <dbReference type="ChEBI" id="CHEBI:83421"/>
        <dbReference type="ChEBI" id="CHEBI:456216"/>
        <dbReference type="EC" id="2.7.11.1"/>
    </reaction>
</comment>
<dbReference type="InterPro" id="IPR017441">
    <property type="entry name" value="Protein_kinase_ATP_BS"/>
</dbReference>
<dbReference type="FunFam" id="3.30.200.20:FF:000035">
    <property type="entry name" value="Serine/threonine protein kinase Stk1"/>
    <property type="match status" value="1"/>
</dbReference>
<evidence type="ECO:0000256" key="2">
    <source>
        <dbReference type="ARBA" id="ARBA00022527"/>
    </source>
</evidence>
<keyword evidence="14" id="KW-1185">Reference proteome</keyword>
<dbReference type="Gene3D" id="3.30.200.20">
    <property type="entry name" value="Phosphorylase Kinase, domain 1"/>
    <property type="match status" value="1"/>
</dbReference>
<dbReference type="NCBIfam" id="NF033483">
    <property type="entry name" value="PknB_PASTA_kin"/>
    <property type="match status" value="1"/>
</dbReference>
<dbReference type="RefSeq" id="WP_073149039.1">
    <property type="nucleotide sequence ID" value="NZ_FRAG01000017.1"/>
</dbReference>
<keyword evidence="5 13" id="KW-0418">Kinase</keyword>
<dbReference type="Gene3D" id="1.10.510.10">
    <property type="entry name" value="Transferase(Phosphotransferase) domain 1"/>
    <property type="match status" value="1"/>
</dbReference>
<proteinExistence type="predicted"/>
<dbReference type="GO" id="GO:0005524">
    <property type="term" value="F:ATP binding"/>
    <property type="evidence" value="ECO:0007669"/>
    <property type="project" value="UniProtKB-UniRule"/>
</dbReference>
<dbReference type="Proteomes" id="UP000184465">
    <property type="component" value="Unassembled WGS sequence"/>
</dbReference>
<evidence type="ECO:0000256" key="3">
    <source>
        <dbReference type="ARBA" id="ARBA00022679"/>
    </source>
</evidence>
<evidence type="ECO:0000313" key="14">
    <source>
        <dbReference type="Proteomes" id="UP000184465"/>
    </source>
</evidence>
<dbReference type="SMART" id="SM00740">
    <property type="entry name" value="PASTA"/>
    <property type="match status" value="3"/>
</dbReference>
<dbReference type="PROSITE" id="PS00108">
    <property type="entry name" value="PROTEIN_KINASE_ST"/>
    <property type="match status" value="1"/>
</dbReference>
<feature type="transmembrane region" description="Helical" evidence="10">
    <location>
        <begin position="312"/>
        <end position="337"/>
    </location>
</feature>
<evidence type="ECO:0000256" key="7">
    <source>
        <dbReference type="ARBA" id="ARBA00047899"/>
    </source>
</evidence>
<dbReference type="STRING" id="1121301.SAMN02745912_01724"/>
<feature type="domain" description="PASTA" evidence="12">
    <location>
        <begin position="344"/>
        <end position="409"/>
    </location>
</feature>
<organism evidence="13 14">
    <name type="scientific">Paramaledivibacter caminithermalis (strain DSM 15212 / CIP 107654 / DViRD3)</name>
    <name type="common">Clostridium caminithermale</name>
    <dbReference type="NCBI Taxonomy" id="1121301"/>
    <lineage>
        <taxon>Bacteria</taxon>
        <taxon>Bacillati</taxon>
        <taxon>Bacillota</taxon>
        <taxon>Clostridia</taxon>
        <taxon>Peptostreptococcales</taxon>
        <taxon>Caminicellaceae</taxon>
        <taxon>Paramaledivibacter</taxon>
    </lineage>
</organism>
<keyword evidence="10" id="KW-0472">Membrane</keyword>
<keyword evidence="10" id="KW-1133">Transmembrane helix</keyword>
<evidence type="ECO:0000256" key="10">
    <source>
        <dbReference type="SAM" id="Phobius"/>
    </source>
</evidence>
<keyword evidence="6 9" id="KW-0067">ATP-binding</keyword>
<dbReference type="PANTHER" id="PTHR43289">
    <property type="entry name" value="MITOGEN-ACTIVATED PROTEIN KINASE KINASE KINASE 20-RELATED"/>
    <property type="match status" value="1"/>
</dbReference>
<dbReference type="EC" id="2.7.11.1" evidence="1"/>
<dbReference type="Pfam" id="PF00069">
    <property type="entry name" value="Pkinase"/>
    <property type="match status" value="1"/>
</dbReference>
<dbReference type="SUPFAM" id="SSF56112">
    <property type="entry name" value="Protein kinase-like (PK-like)"/>
    <property type="match status" value="1"/>
</dbReference>
<feature type="domain" description="Protein kinase" evidence="11">
    <location>
        <begin position="10"/>
        <end position="280"/>
    </location>
</feature>
<dbReference type="InterPro" id="IPR005543">
    <property type="entry name" value="PASTA_dom"/>
</dbReference>
<dbReference type="PROSITE" id="PS51178">
    <property type="entry name" value="PASTA"/>
    <property type="match status" value="3"/>
</dbReference>
<accession>A0A1M6NHV5</accession>
<evidence type="ECO:0000259" key="12">
    <source>
        <dbReference type="PROSITE" id="PS51178"/>
    </source>
</evidence>
<keyword evidence="2 13" id="KW-0723">Serine/threonine-protein kinase</keyword>
<feature type="binding site" evidence="9">
    <location>
        <position position="39"/>
    </location>
    <ligand>
        <name>ATP</name>
        <dbReference type="ChEBI" id="CHEBI:30616"/>
    </ligand>
</feature>
<dbReference type="InterPro" id="IPR000719">
    <property type="entry name" value="Prot_kinase_dom"/>
</dbReference>
<dbReference type="PROSITE" id="PS00107">
    <property type="entry name" value="PROTEIN_KINASE_ATP"/>
    <property type="match status" value="1"/>
</dbReference>
<dbReference type="Gene3D" id="3.30.10.20">
    <property type="match status" value="3"/>
</dbReference>
<evidence type="ECO:0000256" key="4">
    <source>
        <dbReference type="ARBA" id="ARBA00022741"/>
    </source>
</evidence>
<dbReference type="InterPro" id="IPR008271">
    <property type="entry name" value="Ser/Thr_kinase_AS"/>
</dbReference>
<gene>
    <name evidence="13" type="ORF">SAMN02745912_01724</name>
</gene>
<keyword evidence="3" id="KW-0808">Transferase</keyword>
<evidence type="ECO:0000256" key="9">
    <source>
        <dbReference type="PROSITE-ProRule" id="PRU10141"/>
    </source>
</evidence>
<dbReference type="PANTHER" id="PTHR43289:SF34">
    <property type="entry name" value="SERINE_THREONINE-PROTEIN KINASE YBDM-RELATED"/>
    <property type="match status" value="1"/>
</dbReference>
<dbReference type="SUPFAM" id="SSF54184">
    <property type="entry name" value="Penicillin-binding protein 2x (pbp-2x), c-terminal domain"/>
    <property type="match status" value="1"/>
</dbReference>
<evidence type="ECO:0000256" key="5">
    <source>
        <dbReference type="ARBA" id="ARBA00022777"/>
    </source>
</evidence>
<dbReference type="EMBL" id="FRAG01000017">
    <property type="protein sequence ID" value="SHJ95216.1"/>
    <property type="molecule type" value="Genomic_DNA"/>
</dbReference>
<name>A0A1M6NHV5_PARC5</name>
<evidence type="ECO:0000256" key="6">
    <source>
        <dbReference type="ARBA" id="ARBA00022840"/>
    </source>
</evidence>